<comment type="domain">
    <text evidence="8">The twin CX3C motif contains 4 conserved Cys residues that form 2 disulfide bonds in the mitochondrial intermembrane space.</text>
</comment>
<keyword evidence="3 8" id="KW-0999">Mitochondrion inner membrane</keyword>
<evidence type="ECO:0000256" key="4">
    <source>
        <dbReference type="ARBA" id="ARBA00022927"/>
    </source>
</evidence>
<dbReference type="GO" id="GO:0015031">
    <property type="term" value="P:protein transport"/>
    <property type="evidence" value="ECO:0007669"/>
    <property type="project" value="UniProtKB-KW"/>
</dbReference>
<keyword evidence="11" id="KW-1185">Reference proteome</keyword>
<evidence type="ECO:0000256" key="8">
    <source>
        <dbReference type="RuleBase" id="RU367043"/>
    </source>
</evidence>
<evidence type="ECO:0000313" key="10">
    <source>
        <dbReference type="EMBL" id="KEF61843.1"/>
    </source>
</evidence>
<comment type="subcellular location">
    <subcellularLocation>
        <location evidence="1 8">Mitochondrion inner membrane</location>
        <topology evidence="1 8">Peripheral membrane protein</topology>
        <orientation evidence="1 8">Intermembrane side</orientation>
    </subcellularLocation>
</comment>
<evidence type="ECO:0000256" key="6">
    <source>
        <dbReference type="ARBA" id="ARBA00023157"/>
    </source>
</evidence>
<organism evidence="10 11">
    <name type="scientific">Exophiala aquamarina CBS 119918</name>
    <dbReference type="NCBI Taxonomy" id="1182545"/>
    <lineage>
        <taxon>Eukaryota</taxon>
        <taxon>Fungi</taxon>
        <taxon>Dikarya</taxon>
        <taxon>Ascomycota</taxon>
        <taxon>Pezizomycotina</taxon>
        <taxon>Eurotiomycetes</taxon>
        <taxon>Chaetothyriomycetidae</taxon>
        <taxon>Chaetothyriales</taxon>
        <taxon>Herpotrichiellaceae</taxon>
        <taxon>Exophiala</taxon>
    </lineage>
</organism>
<dbReference type="OrthoDB" id="344165at2759"/>
<keyword evidence="3 8" id="KW-0472">Membrane</keyword>
<evidence type="ECO:0000256" key="1">
    <source>
        <dbReference type="ARBA" id="ARBA00004137"/>
    </source>
</evidence>
<dbReference type="Pfam" id="PF02953">
    <property type="entry name" value="zf-Tim10_DDP"/>
    <property type="match status" value="1"/>
</dbReference>
<keyword evidence="8" id="KW-0813">Transport</keyword>
<dbReference type="AlphaFoldDB" id="A0A072PRA0"/>
<feature type="domain" description="Tim10-like" evidence="9">
    <location>
        <begin position="26"/>
        <end position="88"/>
    </location>
</feature>
<dbReference type="Proteomes" id="UP000027920">
    <property type="component" value="Unassembled WGS sequence"/>
</dbReference>
<sequence>MDDDFNISPEDLQRLSPNEQRQLQLFLQSEQQKSQIAKNTHSLAEICFKKCITSSITSGKMAGKEETCMSNCVNRWYDSNLQILKHLETLRASQ</sequence>
<evidence type="ECO:0000256" key="2">
    <source>
        <dbReference type="ARBA" id="ARBA00006720"/>
    </source>
</evidence>
<keyword evidence="4 8" id="KW-0653">Protein transport</keyword>
<comment type="function">
    <text evidence="8">Mitochondrial intermembrane chaperone that participates in the import and insertion of some multi-pass transmembrane proteins into the mitochondrial inner membrane. Also required for the transfer of beta-barrel precursors from the TOM complex to the sorting and assembly machinery (SAM complex) of the outer membrane. Acts as a chaperone-like protein that protects the hydrophobic precursors from aggregation and guide them through the mitochondrial intermembrane space.</text>
</comment>
<dbReference type="SUPFAM" id="SSF144122">
    <property type="entry name" value="Tim10-like"/>
    <property type="match status" value="1"/>
</dbReference>
<comment type="similarity">
    <text evidence="2 8">Belongs to the small Tim family.</text>
</comment>
<dbReference type="VEuPathDB" id="FungiDB:A1O9_03414"/>
<comment type="caution">
    <text evidence="10">The sequence shown here is derived from an EMBL/GenBank/DDBJ whole genome shotgun (WGS) entry which is preliminary data.</text>
</comment>
<reference evidence="10 11" key="1">
    <citation type="submission" date="2013-03" db="EMBL/GenBank/DDBJ databases">
        <title>The Genome Sequence of Exophiala aquamarina CBS 119918.</title>
        <authorList>
            <consortium name="The Broad Institute Genomics Platform"/>
            <person name="Cuomo C."/>
            <person name="de Hoog S."/>
            <person name="Gorbushina A."/>
            <person name="Walker B."/>
            <person name="Young S.K."/>
            <person name="Zeng Q."/>
            <person name="Gargeya S."/>
            <person name="Fitzgerald M."/>
            <person name="Haas B."/>
            <person name="Abouelleil A."/>
            <person name="Allen A.W."/>
            <person name="Alvarado L."/>
            <person name="Arachchi H.M."/>
            <person name="Berlin A.M."/>
            <person name="Chapman S.B."/>
            <person name="Gainer-Dewar J."/>
            <person name="Goldberg J."/>
            <person name="Griggs A."/>
            <person name="Gujja S."/>
            <person name="Hansen M."/>
            <person name="Howarth C."/>
            <person name="Imamovic A."/>
            <person name="Ireland A."/>
            <person name="Larimer J."/>
            <person name="McCowan C."/>
            <person name="Murphy C."/>
            <person name="Pearson M."/>
            <person name="Poon T.W."/>
            <person name="Priest M."/>
            <person name="Roberts A."/>
            <person name="Saif S."/>
            <person name="Shea T."/>
            <person name="Sisk P."/>
            <person name="Sykes S."/>
            <person name="Wortman J."/>
            <person name="Nusbaum C."/>
            <person name="Birren B."/>
        </authorList>
    </citation>
    <scope>NUCLEOTIDE SEQUENCE [LARGE SCALE GENOMIC DNA]</scope>
    <source>
        <strain evidence="10 11">CBS 119918</strain>
    </source>
</reference>
<protein>
    <recommendedName>
        <fullName evidence="8">Mitochondrial import inner membrane translocase subunit</fullName>
    </recommendedName>
</protein>
<dbReference type="Gene3D" id="1.10.287.810">
    <property type="entry name" value="Mitochondrial import inner membrane translocase subunit tim13 like domains"/>
    <property type="match status" value="1"/>
</dbReference>
<dbReference type="RefSeq" id="XP_013264433.1">
    <property type="nucleotide sequence ID" value="XM_013408979.1"/>
</dbReference>
<evidence type="ECO:0000313" key="11">
    <source>
        <dbReference type="Proteomes" id="UP000027920"/>
    </source>
</evidence>
<dbReference type="GeneID" id="25278349"/>
<accession>A0A072PRA0</accession>
<evidence type="ECO:0000256" key="3">
    <source>
        <dbReference type="ARBA" id="ARBA00022792"/>
    </source>
</evidence>
<keyword evidence="5 8" id="KW-0811">Translocation</keyword>
<keyword evidence="6 8" id="KW-1015">Disulfide bond</keyword>
<gene>
    <name evidence="10" type="ORF">A1O9_03414</name>
</gene>
<evidence type="ECO:0000259" key="9">
    <source>
        <dbReference type="Pfam" id="PF02953"/>
    </source>
</evidence>
<keyword evidence="8" id="KW-0496">Mitochondrion</keyword>
<evidence type="ECO:0000256" key="7">
    <source>
        <dbReference type="ARBA" id="ARBA00023186"/>
    </source>
</evidence>
<dbReference type="GO" id="GO:0005743">
    <property type="term" value="C:mitochondrial inner membrane"/>
    <property type="evidence" value="ECO:0007669"/>
    <property type="project" value="UniProtKB-SubCell"/>
</dbReference>
<dbReference type="InterPro" id="IPR035427">
    <property type="entry name" value="Tim10-like_dom_sf"/>
</dbReference>
<dbReference type="HOGENOM" id="CLU_141397_1_0_1"/>
<name>A0A072PRA0_9EURO</name>
<dbReference type="STRING" id="1182545.A0A072PRA0"/>
<proteinExistence type="inferred from homology"/>
<keyword evidence="7 8" id="KW-0143">Chaperone</keyword>
<comment type="subunit">
    <text evidence="8">Heterohexamer.</text>
</comment>
<evidence type="ECO:0000256" key="5">
    <source>
        <dbReference type="ARBA" id="ARBA00023010"/>
    </source>
</evidence>
<dbReference type="EMBL" id="AMGV01000002">
    <property type="protein sequence ID" value="KEF61843.1"/>
    <property type="molecule type" value="Genomic_DNA"/>
</dbReference>
<dbReference type="InterPro" id="IPR004217">
    <property type="entry name" value="Tim10-like"/>
</dbReference>